<dbReference type="OrthoDB" id="1933717at2759"/>
<protein>
    <recommendedName>
        <fullName evidence="6">Oxidoreductase</fullName>
    </recommendedName>
</protein>
<dbReference type="FunFam" id="3.40.50.720:FF:000047">
    <property type="entry name" value="NADP-dependent L-serine/L-allo-threonine dehydrogenase"/>
    <property type="match status" value="1"/>
</dbReference>
<dbReference type="InterPro" id="IPR036291">
    <property type="entry name" value="NAD(P)-bd_dom_sf"/>
</dbReference>
<name>A0A8J4Q1T2_9MYCE</name>
<dbReference type="PRINTS" id="PR00081">
    <property type="entry name" value="GDHRDH"/>
</dbReference>
<dbReference type="SUPFAM" id="SSF51735">
    <property type="entry name" value="NAD(P)-binding Rossmann-fold domains"/>
    <property type="match status" value="1"/>
</dbReference>
<evidence type="ECO:0008006" key="6">
    <source>
        <dbReference type="Google" id="ProtNLM"/>
    </source>
</evidence>
<sequence>MDMITETENKEKKLVVITGASSGYGKELAQLFSSQGYPLLLLARRVELMKEMNLPNTLCKQVDVTDYASVEAAVKEAEQHFNLPVDLMVNNAGYMALTKSYDTDCFEQWEKMVDVNIKGVLNGTKAVINSMKARNTGTIINISSIAGFKTFTDHSVYCSTKFAVHAFTETAREELAPFNVRMLLVSPGVSETELLSHTTNTTLKNNYLEWKKTMQGQSLKPIEICKSILFIYQMPQSVSIRDLVIAPTRQSG</sequence>
<gene>
    <name evidence="4" type="ORF">CYY_000366</name>
</gene>
<keyword evidence="2" id="KW-0560">Oxidoreductase</keyword>
<dbReference type="Gene3D" id="3.40.50.720">
    <property type="entry name" value="NAD(P)-binding Rossmann-like Domain"/>
    <property type="match status" value="1"/>
</dbReference>
<dbReference type="InterPro" id="IPR020904">
    <property type="entry name" value="Sc_DH/Rdtase_CS"/>
</dbReference>
<evidence type="ECO:0000256" key="3">
    <source>
        <dbReference type="RuleBase" id="RU000363"/>
    </source>
</evidence>
<organism evidence="4 5">
    <name type="scientific">Polysphondylium violaceum</name>
    <dbReference type="NCBI Taxonomy" id="133409"/>
    <lineage>
        <taxon>Eukaryota</taxon>
        <taxon>Amoebozoa</taxon>
        <taxon>Evosea</taxon>
        <taxon>Eumycetozoa</taxon>
        <taxon>Dictyostelia</taxon>
        <taxon>Dictyosteliales</taxon>
        <taxon>Dictyosteliaceae</taxon>
        <taxon>Polysphondylium</taxon>
    </lineage>
</organism>
<dbReference type="PRINTS" id="PR00080">
    <property type="entry name" value="SDRFAMILY"/>
</dbReference>
<evidence type="ECO:0000256" key="2">
    <source>
        <dbReference type="ARBA" id="ARBA00023002"/>
    </source>
</evidence>
<evidence type="ECO:0000256" key="1">
    <source>
        <dbReference type="ARBA" id="ARBA00006484"/>
    </source>
</evidence>
<comment type="caution">
    <text evidence="4">The sequence shown here is derived from an EMBL/GenBank/DDBJ whole genome shotgun (WGS) entry which is preliminary data.</text>
</comment>
<dbReference type="PROSITE" id="PS00061">
    <property type="entry name" value="ADH_SHORT"/>
    <property type="match status" value="1"/>
</dbReference>
<dbReference type="GO" id="GO:0016616">
    <property type="term" value="F:oxidoreductase activity, acting on the CH-OH group of donors, NAD or NADP as acceptor"/>
    <property type="evidence" value="ECO:0007669"/>
    <property type="project" value="UniProtKB-ARBA"/>
</dbReference>
<evidence type="ECO:0000313" key="4">
    <source>
        <dbReference type="EMBL" id="KAF2078383.1"/>
    </source>
</evidence>
<comment type="similarity">
    <text evidence="1 3">Belongs to the short-chain dehydrogenases/reductases (SDR) family.</text>
</comment>
<reference evidence="4" key="1">
    <citation type="submission" date="2020-01" db="EMBL/GenBank/DDBJ databases">
        <title>Development of genomics and gene disruption for Polysphondylium violaceum indicates a role for the polyketide synthase stlB in stalk morphogenesis.</title>
        <authorList>
            <person name="Narita B."/>
            <person name="Kawabe Y."/>
            <person name="Kin K."/>
            <person name="Saito T."/>
            <person name="Gibbs R."/>
            <person name="Kuspa A."/>
            <person name="Muzny D."/>
            <person name="Queller D."/>
            <person name="Richards S."/>
            <person name="Strassman J."/>
            <person name="Sucgang R."/>
            <person name="Worley K."/>
            <person name="Schaap P."/>
        </authorList>
    </citation>
    <scope>NUCLEOTIDE SEQUENCE</scope>
    <source>
        <strain evidence="4">QSvi11</strain>
    </source>
</reference>
<dbReference type="Proteomes" id="UP000695562">
    <property type="component" value="Unassembled WGS sequence"/>
</dbReference>
<dbReference type="EMBL" id="AJWJ01000006">
    <property type="protein sequence ID" value="KAF2078383.1"/>
    <property type="molecule type" value="Genomic_DNA"/>
</dbReference>
<evidence type="ECO:0000313" key="5">
    <source>
        <dbReference type="Proteomes" id="UP000695562"/>
    </source>
</evidence>
<dbReference type="InterPro" id="IPR002347">
    <property type="entry name" value="SDR_fam"/>
</dbReference>
<proteinExistence type="inferred from homology"/>
<dbReference type="PANTHER" id="PTHR43115:SF4">
    <property type="entry name" value="DEHYDROGENASE_REDUCTASE SDR FAMILY MEMBER 11"/>
    <property type="match status" value="1"/>
</dbReference>
<dbReference type="Pfam" id="PF00106">
    <property type="entry name" value="adh_short"/>
    <property type="match status" value="1"/>
</dbReference>
<dbReference type="PANTHER" id="PTHR43115">
    <property type="entry name" value="DEHYDROGENASE/REDUCTASE SDR FAMILY MEMBER 11"/>
    <property type="match status" value="1"/>
</dbReference>
<accession>A0A8J4Q1T2</accession>
<keyword evidence="5" id="KW-1185">Reference proteome</keyword>
<dbReference type="AlphaFoldDB" id="A0A8J4Q1T2"/>